<comment type="catalytic activity">
    <reaction evidence="7 8">
        <text>CMP + ATP = CDP + ADP</text>
        <dbReference type="Rhea" id="RHEA:11600"/>
        <dbReference type="ChEBI" id="CHEBI:30616"/>
        <dbReference type="ChEBI" id="CHEBI:58069"/>
        <dbReference type="ChEBI" id="CHEBI:60377"/>
        <dbReference type="ChEBI" id="CHEBI:456216"/>
        <dbReference type="EC" id="2.7.4.25"/>
    </reaction>
</comment>
<feature type="transmembrane region" description="Helical" evidence="9">
    <location>
        <begin position="26"/>
        <end position="50"/>
    </location>
</feature>
<dbReference type="NCBIfam" id="TIGR00017">
    <property type="entry name" value="cmk"/>
    <property type="match status" value="1"/>
</dbReference>
<feature type="binding site" evidence="8">
    <location>
        <begin position="119"/>
        <end position="127"/>
    </location>
    <ligand>
        <name>ATP</name>
        <dbReference type="ChEBI" id="CHEBI:30616"/>
    </ligand>
</feature>
<protein>
    <recommendedName>
        <fullName evidence="8">Cytidylate kinase</fullName>
        <shortName evidence="8">CK</shortName>
        <ecNumber evidence="8">2.7.4.25</ecNumber>
    </recommendedName>
    <alternativeName>
        <fullName evidence="8">Cytidine monophosphate kinase</fullName>
        <shortName evidence="8">CMP kinase</shortName>
    </alternativeName>
</protein>
<reference evidence="11 12" key="1">
    <citation type="submission" date="2023-07" db="EMBL/GenBank/DDBJ databases">
        <title>Comparative genomics of wheat-associated soil bacteria to identify genetic determinants of phenazine resistance.</title>
        <authorList>
            <person name="Mouncey N."/>
        </authorList>
    </citation>
    <scope>NUCLEOTIDE SEQUENCE [LARGE SCALE GENOMIC DNA]</scope>
    <source>
        <strain evidence="11 12">W4I11</strain>
    </source>
</reference>
<comment type="subcellular location">
    <subcellularLocation>
        <location evidence="8">Cytoplasm</location>
    </subcellularLocation>
</comment>
<comment type="similarity">
    <text evidence="1 8">Belongs to the cytidylate kinase family. Type 1 subfamily.</text>
</comment>
<comment type="caution">
    <text evidence="11">The sequence shown here is derived from an EMBL/GenBank/DDBJ whole genome shotgun (WGS) entry which is preliminary data.</text>
</comment>
<keyword evidence="3 8" id="KW-0547">Nucleotide-binding</keyword>
<gene>
    <name evidence="8" type="primary">cmk</name>
    <name evidence="11" type="ORF">QFZ34_002779</name>
</gene>
<keyword evidence="5 8" id="KW-0067">ATP-binding</keyword>
<keyword evidence="12" id="KW-1185">Reference proteome</keyword>
<evidence type="ECO:0000313" key="12">
    <source>
        <dbReference type="Proteomes" id="UP001237780"/>
    </source>
</evidence>
<dbReference type="EMBL" id="JAUSZT010000003">
    <property type="protein sequence ID" value="MDQ0997597.1"/>
    <property type="molecule type" value="Genomic_DNA"/>
</dbReference>
<accession>A0ABU0SA18</accession>
<evidence type="ECO:0000259" key="10">
    <source>
        <dbReference type="Pfam" id="PF02224"/>
    </source>
</evidence>
<keyword evidence="9" id="KW-0472">Membrane</keyword>
<evidence type="ECO:0000256" key="3">
    <source>
        <dbReference type="ARBA" id="ARBA00022741"/>
    </source>
</evidence>
<organism evidence="11 12">
    <name type="scientific">Phyllobacterium ifriqiyense</name>
    <dbReference type="NCBI Taxonomy" id="314238"/>
    <lineage>
        <taxon>Bacteria</taxon>
        <taxon>Pseudomonadati</taxon>
        <taxon>Pseudomonadota</taxon>
        <taxon>Alphaproteobacteria</taxon>
        <taxon>Hyphomicrobiales</taxon>
        <taxon>Phyllobacteriaceae</taxon>
        <taxon>Phyllobacterium</taxon>
    </lineage>
</organism>
<evidence type="ECO:0000256" key="1">
    <source>
        <dbReference type="ARBA" id="ARBA00009427"/>
    </source>
</evidence>
<dbReference type="CDD" id="cd02020">
    <property type="entry name" value="CMPK"/>
    <property type="match status" value="1"/>
</dbReference>
<comment type="catalytic activity">
    <reaction evidence="6 8">
        <text>dCMP + ATP = dCDP + ADP</text>
        <dbReference type="Rhea" id="RHEA:25094"/>
        <dbReference type="ChEBI" id="CHEBI:30616"/>
        <dbReference type="ChEBI" id="CHEBI:57566"/>
        <dbReference type="ChEBI" id="CHEBI:58593"/>
        <dbReference type="ChEBI" id="CHEBI:456216"/>
        <dbReference type="EC" id="2.7.4.25"/>
    </reaction>
</comment>
<evidence type="ECO:0000313" key="11">
    <source>
        <dbReference type="EMBL" id="MDQ0997597.1"/>
    </source>
</evidence>
<dbReference type="HAMAP" id="MF_00238">
    <property type="entry name" value="Cytidyl_kinase_type1"/>
    <property type="match status" value="1"/>
</dbReference>
<evidence type="ECO:0000256" key="4">
    <source>
        <dbReference type="ARBA" id="ARBA00022777"/>
    </source>
</evidence>
<keyword evidence="4 8" id="KW-0418">Kinase</keyword>
<evidence type="ECO:0000256" key="6">
    <source>
        <dbReference type="ARBA" id="ARBA00047615"/>
    </source>
</evidence>
<evidence type="ECO:0000256" key="7">
    <source>
        <dbReference type="ARBA" id="ARBA00048478"/>
    </source>
</evidence>
<evidence type="ECO:0000256" key="5">
    <source>
        <dbReference type="ARBA" id="ARBA00022840"/>
    </source>
</evidence>
<dbReference type="EC" id="2.7.4.25" evidence="8"/>
<keyword evidence="8" id="KW-0963">Cytoplasm</keyword>
<dbReference type="SUPFAM" id="SSF52540">
    <property type="entry name" value="P-loop containing nucleoside triphosphate hydrolases"/>
    <property type="match status" value="1"/>
</dbReference>
<evidence type="ECO:0000256" key="2">
    <source>
        <dbReference type="ARBA" id="ARBA00022679"/>
    </source>
</evidence>
<dbReference type="Pfam" id="PF02224">
    <property type="entry name" value="Cytidylate_kin"/>
    <property type="match status" value="1"/>
</dbReference>
<sequence>MYFLLASIAITAIPYAIERIGLKVRFGLFALLFWLFVFQLFLILAIDTFLQNLATYLPEWLESMMTTLGGFAFVTIGITPLITLVLAAAYLLFALWQWFFDKDELELSPPKHFTIAIDGPAASGKGTLARRLAQFYGYHHLDTGLTYRAVAKTLLDQGMPLDDEFLAEKAARSIDLSTLDRTVLSAHDVGEAASKVAIMPAVRRALVSAQQGFALLSPGAVLDGRDIGTVVCPDAPVKLYITASPEARAKRRHDEIKASGKDVNYQDVLDDLTRRDARDMGRTDSPLKPAADAHLLDTTEMDIETAFLNAKTLIDQALAREARNTK</sequence>
<dbReference type="Proteomes" id="UP001237780">
    <property type="component" value="Unassembled WGS sequence"/>
</dbReference>
<name>A0ABU0SA18_9HYPH</name>
<keyword evidence="9" id="KW-1133">Transmembrane helix</keyword>
<proteinExistence type="inferred from homology"/>
<dbReference type="InterPro" id="IPR027417">
    <property type="entry name" value="P-loop_NTPase"/>
</dbReference>
<keyword evidence="9" id="KW-0812">Transmembrane</keyword>
<dbReference type="Gene3D" id="3.40.50.300">
    <property type="entry name" value="P-loop containing nucleotide triphosphate hydrolases"/>
    <property type="match status" value="1"/>
</dbReference>
<evidence type="ECO:0000256" key="8">
    <source>
        <dbReference type="HAMAP-Rule" id="MF_00238"/>
    </source>
</evidence>
<dbReference type="GO" id="GO:0016301">
    <property type="term" value="F:kinase activity"/>
    <property type="evidence" value="ECO:0007669"/>
    <property type="project" value="UniProtKB-KW"/>
</dbReference>
<feature type="transmembrane region" description="Helical" evidence="9">
    <location>
        <begin position="71"/>
        <end position="99"/>
    </location>
</feature>
<dbReference type="InterPro" id="IPR003136">
    <property type="entry name" value="Cytidylate_kin"/>
</dbReference>
<feature type="domain" description="Cytidylate kinase" evidence="10">
    <location>
        <begin position="115"/>
        <end position="304"/>
    </location>
</feature>
<evidence type="ECO:0000256" key="9">
    <source>
        <dbReference type="SAM" id="Phobius"/>
    </source>
</evidence>
<keyword evidence="2 8" id="KW-0808">Transferase</keyword>
<dbReference type="InterPro" id="IPR011994">
    <property type="entry name" value="Cytidylate_kinase_dom"/>
</dbReference>